<dbReference type="Pfam" id="PF01032">
    <property type="entry name" value="FecCD"/>
    <property type="match status" value="1"/>
</dbReference>
<feature type="transmembrane region" description="Helical" evidence="8">
    <location>
        <begin position="116"/>
        <end position="135"/>
    </location>
</feature>
<dbReference type="PANTHER" id="PTHR30472">
    <property type="entry name" value="FERRIC ENTEROBACTIN TRANSPORT SYSTEM PERMEASE PROTEIN"/>
    <property type="match status" value="1"/>
</dbReference>
<reference evidence="10" key="1">
    <citation type="submission" date="2017-04" db="EMBL/GenBank/DDBJ databases">
        <title>Function of individual gut microbiota members based on whole genome sequencing of pure cultures obtained from chicken caecum.</title>
        <authorList>
            <person name="Medvecky M."/>
            <person name="Cejkova D."/>
            <person name="Polansky O."/>
            <person name="Karasova D."/>
            <person name="Kubasova T."/>
            <person name="Cizek A."/>
            <person name="Rychlik I."/>
        </authorList>
    </citation>
    <scope>NUCLEOTIDE SEQUENCE [LARGE SCALE GENOMIC DNA]</scope>
    <source>
        <strain evidence="10">An149</strain>
    </source>
</reference>
<dbReference type="CDD" id="cd06550">
    <property type="entry name" value="TM_ABC_iron-siderophores_like"/>
    <property type="match status" value="1"/>
</dbReference>
<feature type="transmembrane region" description="Helical" evidence="8">
    <location>
        <begin position="57"/>
        <end position="77"/>
    </location>
</feature>
<dbReference type="PANTHER" id="PTHR30472:SF1">
    <property type="entry name" value="FE(3+) DICITRATE TRANSPORT SYSTEM PERMEASE PROTEIN FECC-RELATED"/>
    <property type="match status" value="1"/>
</dbReference>
<dbReference type="GO" id="GO:0033214">
    <property type="term" value="P:siderophore-iron import into cell"/>
    <property type="evidence" value="ECO:0007669"/>
    <property type="project" value="TreeGrafter"/>
</dbReference>
<feature type="transmembrane region" description="Helical" evidence="8">
    <location>
        <begin position="89"/>
        <end position="110"/>
    </location>
</feature>
<dbReference type="GO" id="GO:0005886">
    <property type="term" value="C:plasma membrane"/>
    <property type="evidence" value="ECO:0007669"/>
    <property type="project" value="UniProtKB-SubCell"/>
</dbReference>
<feature type="transmembrane region" description="Helical" evidence="8">
    <location>
        <begin position="274"/>
        <end position="295"/>
    </location>
</feature>
<organism evidence="9 10">
    <name type="scientific">Thomasclavelia spiroformis</name>
    <dbReference type="NCBI Taxonomy" id="29348"/>
    <lineage>
        <taxon>Bacteria</taxon>
        <taxon>Bacillati</taxon>
        <taxon>Bacillota</taxon>
        <taxon>Erysipelotrichia</taxon>
        <taxon>Erysipelotrichales</taxon>
        <taxon>Coprobacillaceae</taxon>
        <taxon>Thomasclavelia</taxon>
    </lineage>
</organism>
<keyword evidence="3" id="KW-0813">Transport</keyword>
<dbReference type="EMBL" id="NFLB01000002">
    <property type="protein sequence ID" value="OUQ06205.1"/>
    <property type="molecule type" value="Genomic_DNA"/>
</dbReference>
<dbReference type="AlphaFoldDB" id="A0A1Y4EGJ3"/>
<evidence type="ECO:0000313" key="9">
    <source>
        <dbReference type="EMBL" id="OUQ06205.1"/>
    </source>
</evidence>
<dbReference type="InterPro" id="IPR037294">
    <property type="entry name" value="ABC_BtuC-like"/>
</dbReference>
<dbReference type="FunFam" id="1.10.3470.10:FF:000001">
    <property type="entry name" value="Vitamin B12 ABC transporter permease BtuC"/>
    <property type="match status" value="1"/>
</dbReference>
<evidence type="ECO:0000313" key="10">
    <source>
        <dbReference type="Proteomes" id="UP000196258"/>
    </source>
</evidence>
<keyword evidence="6 8" id="KW-1133">Transmembrane helix</keyword>
<evidence type="ECO:0000256" key="5">
    <source>
        <dbReference type="ARBA" id="ARBA00022692"/>
    </source>
</evidence>
<protein>
    <submittedName>
        <fullName evidence="9">Iron ABC transporter</fullName>
    </submittedName>
</protein>
<accession>A0A1Y4EGJ3</accession>
<evidence type="ECO:0000256" key="2">
    <source>
        <dbReference type="ARBA" id="ARBA00007935"/>
    </source>
</evidence>
<feature type="transmembrane region" description="Helical" evidence="8">
    <location>
        <begin position="307"/>
        <end position="324"/>
    </location>
</feature>
<sequence>MRKKNVYFLFVILSLCLIVVSALSILYGSKSVDMETLFDALFTNKESFSISVVQARIPRTLFGILAGASLGVSGCLMQSITRNPIADPSILGINTGASLFVVVGIAFFSISSPSQYIWLGFTGAILTAILVYGIASVGQSGATPIKLALAGAATSMALMSLVNTIMLPNSQVMDSFRFWQTGSIGGAKWNMILVLLPYFILGLLLSFYLSSSLNTLALGDELATSLGINSKKVRAMAAFAGVLLCGATTALAGPIAFVGLMVPHIMRLLIGSNMHYLLPLSALGGSILLLGADIIGRVIASPAELEVGIITAILGAPVFIYIVRKVKIRSL</sequence>
<evidence type="ECO:0000256" key="6">
    <source>
        <dbReference type="ARBA" id="ARBA00022989"/>
    </source>
</evidence>
<feature type="transmembrane region" description="Helical" evidence="8">
    <location>
        <begin position="7"/>
        <end position="27"/>
    </location>
</feature>
<dbReference type="InterPro" id="IPR000522">
    <property type="entry name" value="ABC_transptr_permease_BtuC"/>
</dbReference>
<evidence type="ECO:0000256" key="3">
    <source>
        <dbReference type="ARBA" id="ARBA00022448"/>
    </source>
</evidence>
<evidence type="ECO:0000256" key="4">
    <source>
        <dbReference type="ARBA" id="ARBA00022475"/>
    </source>
</evidence>
<dbReference type="Proteomes" id="UP000196258">
    <property type="component" value="Unassembled WGS sequence"/>
</dbReference>
<proteinExistence type="inferred from homology"/>
<comment type="similarity">
    <text evidence="2">Belongs to the binding-protein-dependent transport system permease family. FecCD subfamily.</text>
</comment>
<dbReference type="SUPFAM" id="SSF81345">
    <property type="entry name" value="ABC transporter involved in vitamin B12 uptake, BtuC"/>
    <property type="match status" value="1"/>
</dbReference>
<dbReference type="Gene3D" id="1.10.3470.10">
    <property type="entry name" value="ABC transporter involved in vitamin B12 uptake, BtuC"/>
    <property type="match status" value="1"/>
</dbReference>
<keyword evidence="7 8" id="KW-0472">Membrane</keyword>
<dbReference type="GO" id="GO:0022857">
    <property type="term" value="F:transmembrane transporter activity"/>
    <property type="evidence" value="ECO:0007669"/>
    <property type="project" value="InterPro"/>
</dbReference>
<keyword evidence="4" id="KW-1003">Cell membrane</keyword>
<feature type="transmembrane region" description="Helical" evidence="8">
    <location>
        <begin position="187"/>
        <end position="209"/>
    </location>
</feature>
<comment type="caution">
    <text evidence="9">The sequence shown here is derived from an EMBL/GenBank/DDBJ whole genome shotgun (WGS) entry which is preliminary data.</text>
</comment>
<evidence type="ECO:0000256" key="8">
    <source>
        <dbReference type="SAM" id="Phobius"/>
    </source>
</evidence>
<comment type="subcellular location">
    <subcellularLocation>
        <location evidence="1">Cell membrane</location>
        <topology evidence="1">Multi-pass membrane protein</topology>
    </subcellularLocation>
</comment>
<feature type="transmembrane region" description="Helical" evidence="8">
    <location>
        <begin position="147"/>
        <end position="167"/>
    </location>
</feature>
<keyword evidence="5 8" id="KW-0812">Transmembrane</keyword>
<gene>
    <name evidence="9" type="ORF">B5E91_02740</name>
</gene>
<feature type="transmembrane region" description="Helical" evidence="8">
    <location>
        <begin position="235"/>
        <end position="262"/>
    </location>
</feature>
<name>A0A1Y4EGJ3_9FIRM</name>
<evidence type="ECO:0000256" key="1">
    <source>
        <dbReference type="ARBA" id="ARBA00004651"/>
    </source>
</evidence>
<evidence type="ECO:0000256" key="7">
    <source>
        <dbReference type="ARBA" id="ARBA00023136"/>
    </source>
</evidence>
<dbReference type="RefSeq" id="WP_087243228.1">
    <property type="nucleotide sequence ID" value="NZ_CASDTW010000052.1"/>
</dbReference>